<evidence type="ECO:0000256" key="3">
    <source>
        <dbReference type="PROSITE-ProRule" id="PRU00339"/>
    </source>
</evidence>
<dbReference type="InterPro" id="IPR011990">
    <property type="entry name" value="TPR-like_helical_dom_sf"/>
</dbReference>
<dbReference type="PROSITE" id="PS50005">
    <property type="entry name" value="TPR"/>
    <property type="match status" value="1"/>
</dbReference>
<dbReference type="EMBL" id="VOTZ01000001">
    <property type="protein sequence ID" value="MCQ1537542.1"/>
    <property type="molecule type" value="Genomic_DNA"/>
</dbReference>
<accession>A0ABD4TGY0</accession>
<name>A0ABD4TGY0_9EURY</name>
<dbReference type="SMART" id="SM00028">
    <property type="entry name" value="TPR"/>
    <property type="match status" value="4"/>
</dbReference>
<dbReference type="Pfam" id="PF13432">
    <property type="entry name" value="TPR_16"/>
    <property type="match status" value="1"/>
</dbReference>
<reference evidence="4 5" key="1">
    <citation type="submission" date="2019-08" db="EMBL/GenBank/DDBJ databases">
        <authorList>
            <person name="Chen S.-C."/>
            <person name="Lai M.-C."/>
            <person name="You Y.-T."/>
        </authorList>
    </citation>
    <scope>NUCLEOTIDE SEQUENCE [LARGE SCALE GENOMIC DNA]</scope>
    <source>
        <strain evidence="4 5">P2F9704a</strain>
    </source>
</reference>
<dbReference type="PANTHER" id="PTHR44943">
    <property type="entry name" value="CELLULOSE SYNTHASE OPERON PROTEIN C"/>
    <property type="match status" value="1"/>
</dbReference>
<dbReference type="InterPro" id="IPR019734">
    <property type="entry name" value="TPR_rpt"/>
</dbReference>
<dbReference type="InterPro" id="IPR051685">
    <property type="entry name" value="Ycf3/AcsC/BcsC/TPR_MFPF"/>
</dbReference>
<protein>
    <submittedName>
        <fullName evidence="4">Tetratricopeptide repeat protein</fullName>
    </submittedName>
</protein>
<dbReference type="PANTHER" id="PTHR44943:SF8">
    <property type="entry name" value="TPR REPEAT-CONTAINING PROTEIN MJ0263"/>
    <property type="match status" value="1"/>
</dbReference>
<evidence type="ECO:0000313" key="5">
    <source>
        <dbReference type="Proteomes" id="UP001524383"/>
    </source>
</evidence>
<dbReference type="Gene3D" id="1.25.40.10">
    <property type="entry name" value="Tetratricopeptide repeat domain"/>
    <property type="match status" value="2"/>
</dbReference>
<evidence type="ECO:0000256" key="2">
    <source>
        <dbReference type="ARBA" id="ARBA00022803"/>
    </source>
</evidence>
<comment type="caution">
    <text evidence="4">The sequence shown here is derived from an EMBL/GenBank/DDBJ whole genome shotgun (WGS) entry which is preliminary data.</text>
</comment>
<keyword evidence="1" id="KW-0677">Repeat</keyword>
<dbReference type="RefSeq" id="WP_255331449.1">
    <property type="nucleotide sequence ID" value="NZ_VOTZ01000001.1"/>
</dbReference>
<organism evidence="4 5">
    <name type="scientific">Methanocalculus taiwanensis</name>
    <dbReference type="NCBI Taxonomy" id="106207"/>
    <lineage>
        <taxon>Archaea</taxon>
        <taxon>Methanobacteriati</taxon>
        <taxon>Methanobacteriota</taxon>
        <taxon>Stenosarchaea group</taxon>
        <taxon>Methanomicrobia</taxon>
        <taxon>Methanomicrobiales</taxon>
        <taxon>Methanocalculaceae</taxon>
        <taxon>Methanocalculus</taxon>
    </lineage>
</organism>
<dbReference type="Pfam" id="PF14559">
    <property type="entry name" value="TPR_19"/>
    <property type="match status" value="1"/>
</dbReference>
<dbReference type="AlphaFoldDB" id="A0ABD4TGY0"/>
<evidence type="ECO:0000256" key="1">
    <source>
        <dbReference type="ARBA" id="ARBA00022737"/>
    </source>
</evidence>
<dbReference type="SUPFAM" id="SSF48452">
    <property type="entry name" value="TPR-like"/>
    <property type="match status" value="1"/>
</dbReference>
<evidence type="ECO:0000313" key="4">
    <source>
        <dbReference type="EMBL" id="MCQ1537542.1"/>
    </source>
</evidence>
<feature type="repeat" description="TPR" evidence="3">
    <location>
        <begin position="67"/>
        <end position="100"/>
    </location>
</feature>
<proteinExistence type="predicted"/>
<keyword evidence="2 3" id="KW-0802">TPR repeat</keyword>
<dbReference type="Proteomes" id="UP001524383">
    <property type="component" value="Unassembled WGS sequence"/>
</dbReference>
<keyword evidence="5" id="KW-1185">Reference proteome</keyword>
<gene>
    <name evidence="4" type="ORF">FTO68_00840</name>
</gene>
<sequence>MKLYHLLYLCLIIAVTILILPSPFQSGFESVAASTFSLAGDSLTRMNQEEMAVSSYSYALGFDENNTELIQKKGECLYRKGDFMEAAEVYSLAAELDPNNPAYPIGKGRALLMAGDQDGAEACFTDALTRNPDDPDALRTRAITLLSQGRYMEAIADLDTLVAAYPENAEARMYRGDAYLYITMQHDADMRSMKGADQILISGGEHARLASTAYQKASEDYMKAMELNPLLTPIITTRMMSQYQTQVETFGMILETL</sequence>